<evidence type="ECO:0000313" key="1">
    <source>
        <dbReference type="EMBL" id="KAL0634682.1"/>
    </source>
</evidence>
<sequence>MPNQSVRALLGAFRSDRYRWPRGKDLPVLFHQPAFVVHNVTNIPEVVQRAITSVAEGTDPDYSIQVVLGATLQGYGASIQTQLTCYLNQTLFQLQVGTVGYIKDTLRVIFLNTSYMYGNLRTASTEELRWNSERGTTELQLNELVAIMLAAQCQLHAQPVELQEILVIFANPVNDRIFWTSFTPTTAMLVTAQNLNTPVATVHVRNINSVALSPGKVEIHNLVRSFLGEYTE</sequence>
<protein>
    <submittedName>
        <fullName evidence="1">Uncharacterized protein</fullName>
    </submittedName>
</protein>
<organism evidence="1 2">
    <name type="scientific">Discina gigas</name>
    <dbReference type="NCBI Taxonomy" id="1032678"/>
    <lineage>
        <taxon>Eukaryota</taxon>
        <taxon>Fungi</taxon>
        <taxon>Dikarya</taxon>
        <taxon>Ascomycota</taxon>
        <taxon>Pezizomycotina</taxon>
        <taxon>Pezizomycetes</taxon>
        <taxon>Pezizales</taxon>
        <taxon>Discinaceae</taxon>
        <taxon>Discina</taxon>
    </lineage>
</organism>
<gene>
    <name evidence="1" type="ORF">Q9L58_006408</name>
</gene>
<keyword evidence="2" id="KW-1185">Reference proteome</keyword>
<comment type="caution">
    <text evidence="1">The sequence shown here is derived from an EMBL/GenBank/DDBJ whole genome shotgun (WGS) entry which is preliminary data.</text>
</comment>
<evidence type="ECO:0000313" key="2">
    <source>
        <dbReference type="Proteomes" id="UP001447188"/>
    </source>
</evidence>
<dbReference type="Proteomes" id="UP001447188">
    <property type="component" value="Unassembled WGS sequence"/>
</dbReference>
<proteinExistence type="predicted"/>
<accession>A0ABR3GFF7</accession>
<dbReference type="EMBL" id="JBBBZM010000088">
    <property type="protein sequence ID" value="KAL0634682.1"/>
    <property type="molecule type" value="Genomic_DNA"/>
</dbReference>
<reference evidence="1 2" key="1">
    <citation type="submission" date="2024-02" db="EMBL/GenBank/DDBJ databases">
        <title>Discinaceae phylogenomics.</title>
        <authorList>
            <person name="Dirks A.C."/>
            <person name="James T.Y."/>
        </authorList>
    </citation>
    <scope>NUCLEOTIDE SEQUENCE [LARGE SCALE GENOMIC DNA]</scope>
    <source>
        <strain evidence="1 2">ACD0624</strain>
    </source>
</reference>
<name>A0ABR3GFF7_9PEZI</name>